<feature type="domain" description="Arginine dihydrolase ArgZ/ArgE-like C-terminal first subdomain" evidence="13">
    <location>
        <begin position="104"/>
        <end position="184"/>
    </location>
</feature>
<name>A0B5X0_METTP</name>
<dbReference type="EMBL" id="CP000477">
    <property type="protein sequence ID" value="ABK14094.1"/>
    <property type="molecule type" value="Genomic_DNA"/>
</dbReference>
<evidence type="ECO:0000259" key="13">
    <source>
        <dbReference type="Pfam" id="PF21571"/>
    </source>
</evidence>
<dbReference type="Pfam" id="PF21570">
    <property type="entry name" value="ArgZ-like_C_2nd"/>
    <property type="match status" value="1"/>
</dbReference>
<dbReference type="GO" id="GO:0000166">
    <property type="term" value="F:nucleotide binding"/>
    <property type="evidence" value="ECO:0007669"/>
    <property type="project" value="UniProtKB-KW"/>
</dbReference>
<evidence type="ECO:0000259" key="12">
    <source>
        <dbReference type="Pfam" id="PF21570"/>
    </source>
</evidence>
<keyword evidence="15" id="KW-1185">Reference proteome</keyword>
<evidence type="ECO:0000313" key="14">
    <source>
        <dbReference type="EMBL" id="ABK14094.1"/>
    </source>
</evidence>
<evidence type="ECO:0000256" key="2">
    <source>
        <dbReference type="ARBA" id="ARBA00022741"/>
    </source>
</evidence>
<dbReference type="Pfam" id="PF21571">
    <property type="entry name" value="ArgZ-like_C_1st"/>
    <property type="match status" value="1"/>
</dbReference>
<evidence type="ECO:0000256" key="1">
    <source>
        <dbReference type="ARBA" id="ARBA00001911"/>
    </source>
</evidence>
<dbReference type="RefSeq" id="WP_011695493.1">
    <property type="nucleotide sequence ID" value="NC_008553.1"/>
</dbReference>
<dbReference type="Gene3D" id="2.40.420.10">
    <property type="entry name" value="conserved putative lor/sdh protein from methanococcus maripaludis s2 domain"/>
    <property type="match status" value="1"/>
</dbReference>
<keyword evidence="2" id="KW-0547">Nucleotide-binding</keyword>
<keyword evidence="3" id="KW-0520">NAD</keyword>
<dbReference type="Proteomes" id="UP000000674">
    <property type="component" value="Chromosome"/>
</dbReference>
<evidence type="ECO:0000313" key="15">
    <source>
        <dbReference type="Proteomes" id="UP000000674"/>
    </source>
</evidence>
<keyword evidence="4" id="KW-0456">Lyase</keyword>
<dbReference type="KEGG" id="mtp:Mthe_0299"/>
<feature type="domain" description="Arginine dihydrolase ArgZ/ArgE-like C-terminal second subdomain" evidence="12">
    <location>
        <begin position="185"/>
        <end position="396"/>
    </location>
</feature>
<comment type="cofactor">
    <cofactor evidence="1">
        <name>NAD(+)</name>
        <dbReference type="ChEBI" id="CHEBI:57540"/>
    </cofactor>
</comment>
<dbReference type="CDD" id="cd12144">
    <property type="entry name" value="SDH_N_domain"/>
    <property type="match status" value="1"/>
</dbReference>
<dbReference type="InterPro" id="IPR048964">
    <property type="entry name" value="ArgZ/ArgE-like_C_1st"/>
</dbReference>
<evidence type="ECO:0000256" key="4">
    <source>
        <dbReference type="ARBA" id="ARBA00023239"/>
    </source>
</evidence>
<evidence type="ECO:0000256" key="10">
    <source>
        <dbReference type="ARBA" id="ARBA00081581"/>
    </source>
</evidence>
<dbReference type="STRING" id="349307.Mthe_0299"/>
<evidence type="ECO:0000256" key="7">
    <source>
        <dbReference type="ARBA" id="ARBA00061348"/>
    </source>
</evidence>
<evidence type="ECO:0000256" key="5">
    <source>
        <dbReference type="ARBA" id="ARBA00052109"/>
    </source>
</evidence>
<evidence type="ECO:0000256" key="9">
    <source>
        <dbReference type="ARBA" id="ARBA00072993"/>
    </source>
</evidence>
<comment type="catalytic activity">
    <reaction evidence="5">
        <text>L-ornithine = L-proline + NH4(+)</text>
        <dbReference type="Rhea" id="RHEA:24368"/>
        <dbReference type="ChEBI" id="CHEBI:28938"/>
        <dbReference type="ChEBI" id="CHEBI:46911"/>
        <dbReference type="ChEBI" id="CHEBI:60039"/>
        <dbReference type="EC" id="4.3.1.12"/>
    </reaction>
</comment>
<comment type="function">
    <text evidence="6">Catalyzes the conversion of ornithine to proline, with the release of ammonia.</text>
</comment>
<evidence type="ECO:0000256" key="3">
    <source>
        <dbReference type="ARBA" id="ARBA00023027"/>
    </source>
</evidence>
<dbReference type="NCBIfam" id="TIGR00300">
    <property type="entry name" value="TIGR00300 family protein"/>
    <property type="match status" value="1"/>
</dbReference>
<evidence type="ECO:0000256" key="8">
    <source>
        <dbReference type="ARBA" id="ARBA00066346"/>
    </source>
</evidence>
<accession>A0B5X0</accession>
<evidence type="ECO:0000259" key="11">
    <source>
        <dbReference type="Pfam" id="PF04455"/>
    </source>
</evidence>
<protein>
    <recommendedName>
        <fullName evidence="9">Ornithine cyclodeaminase</fullName>
        <ecNumber evidence="8">4.3.1.12</ecNumber>
    </recommendedName>
    <alternativeName>
        <fullName evidence="10">Archaeal ornithine cyclodeaminase</fullName>
    </alternativeName>
</protein>
<organism evidence="14 15">
    <name type="scientific">Methanothrix thermoacetophila (strain DSM 6194 / JCM 14653 / NBRC 101360 / PT)</name>
    <name type="common">Methanosaeta thermophila</name>
    <dbReference type="NCBI Taxonomy" id="349307"/>
    <lineage>
        <taxon>Archaea</taxon>
        <taxon>Methanobacteriati</taxon>
        <taxon>Methanobacteriota</taxon>
        <taxon>Stenosarchaea group</taxon>
        <taxon>Methanomicrobia</taxon>
        <taxon>Methanotrichales</taxon>
        <taxon>Methanotrichaceae</taxon>
        <taxon>Methanothrix</taxon>
    </lineage>
</organism>
<dbReference type="GO" id="GO:0008473">
    <property type="term" value="F:ornithine cyclodeaminase activity"/>
    <property type="evidence" value="ECO:0007669"/>
    <property type="project" value="UniProtKB-EC"/>
</dbReference>
<dbReference type="Pfam" id="PF04455">
    <property type="entry name" value="Saccharop_dh_N"/>
    <property type="match status" value="1"/>
</dbReference>
<dbReference type="InterPro" id="IPR048963">
    <property type="entry name" value="ArgZ/ArgE-like_C_2nd"/>
</dbReference>
<gene>
    <name evidence="14" type="ordered locus">Mthe_0299</name>
</gene>
<dbReference type="GeneID" id="4462811"/>
<evidence type="ECO:0000256" key="6">
    <source>
        <dbReference type="ARBA" id="ARBA00056756"/>
    </source>
</evidence>
<reference evidence="14 15" key="1">
    <citation type="submission" date="2006-10" db="EMBL/GenBank/DDBJ databases">
        <title>Complete sequence of Methanosaeta thermophila PT.</title>
        <authorList>
            <consortium name="US DOE Joint Genome Institute"/>
            <person name="Copeland A."/>
            <person name="Lucas S."/>
            <person name="Lapidus A."/>
            <person name="Barry K."/>
            <person name="Detter J.C."/>
            <person name="Glavina del Rio T."/>
            <person name="Hammon N."/>
            <person name="Israni S."/>
            <person name="Pitluck S."/>
            <person name="Chain P."/>
            <person name="Malfatti S."/>
            <person name="Shin M."/>
            <person name="Vergez L."/>
            <person name="Schmutz J."/>
            <person name="Larimer F."/>
            <person name="Land M."/>
            <person name="Hauser L."/>
            <person name="Kyrpides N."/>
            <person name="Kim E."/>
            <person name="Smith K.S."/>
            <person name="Ingram-Smith C."/>
            <person name="Richardson P."/>
        </authorList>
    </citation>
    <scope>NUCLEOTIDE SEQUENCE [LARGE SCALE GENOMIC DNA]</scope>
    <source>
        <strain evidence="15">DSM 6194 / JCM 14653 / NBRC 101360 / PT</strain>
    </source>
</reference>
<dbReference type="EC" id="4.3.1.12" evidence="8"/>
<dbReference type="AlphaFoldDB" id="A0B5X0"/>
<dbReference type="InterPro" id="IPR007545">
    <property type="entry name" value="LOR/SDH_bifunc_enz_cons_dom"/>
</dbReference>
<sequence length="410" mass="44146">MSEICDIEMEGHLIDSLILTKALDKIMDMGGEFEIKEFTVGKRKDEPSHVRLTLIGKDPAHLNQILDELNALGARLVDSEDVRLEPAPSDMVVPRGFYSTTNHPTYIRLRGTWIPVDGSRMDCLIVVSGSSARCTPIHHIKKGDMVVVGTTGVKVVPPERPREKSFFGFMRNEVSSERPSVEIVRQIAEEIVATKGKGGRIAAICGPAVVHTGAAPALAQLIRDGYIDVLLSGNALAVHDIERQLFGTSLGMDMKGNVTSGGHRNHLYAISEIIASGSIENAINEGKIRGGIMYECIKKGIPFVLAGSIRDDGPLPEVITDTVKAKDAMAEALKGVDMALMMATMLHSIATGNLLPSYVKTLCVDINPATVTKLMDRGTAQAIGLVTDVGTFLPMLAEEIRKAGSGSRIQ</sequence>
<feature type="domain" description="LOR/SDH bifunctional enzyme conserved" evidence="11">
    <location>
        <begin position="6"/>
        <end position="103"/>
    </location>
</feature>
<proteinExistence type="inferred from homology"/>
<comment type="similarity">
    <text evidence="7">Belongs to the AgrE/ArgZ ornithine cyclodeaminase family.</text>
</comment>
<dbReference type="Gene3D" id="3.40.50.10690">
    <property type="entry name" value="putative lor/sdh protein like domains"/>
    <property type="match status" value="1"/>
</dbReference>
<dbReference type="InterPro" id="IPR005239">
    <property type="entry name" value="ArgZ/ArgE-like"/>
</dbReference>
<dbReference type="HOGENOM" id="CLU_056125_0_0_2"/>